<dbReference type="EMBL" id="AWUE01022781">
    <property type="protein sequence ID" value="OMO56277.1"/>
    <property type="molecule type" value="Genomic_DNA"/>
</dbReference>
<dbReference type="AlphaFoldDB" id="A0A1R3GDZ2"/>
<name>A0A1R3GDZ2_9ROSI</name>
<reference evidence="2" key="1">
    <citation type="submission" date="2013-09" db="EMBL/GenBank/DDBJ databases">
        <title>Corchorus olitorius genome sequencing.</title>
        <authorList>
            <person name="Alam M."/>
            <person name="Haque M.S."/>
            <person name="Islam M.S."/>
            <person name="Emdad E.M."/>
            <person name="Islam M.M."/>
            <person name="Ahmed B."/>
            <person name="Halim A."/>
            <person name="Hossen Q.M.M."/>
            <person name="Hossain M.Z."/>
            <person name="Ahmed R."/>
            <person name="Khan M.M."/>
            <person name="Islam R."/>
            <person name="Rashid M.M."/>
            <person name="Khan S.A."/>
            <person name="Rahman M.S."/>
            <person name="Alam M."/>
            <person name="Yahiya A.S."/>
            <person name="Khan M.S."/>
            <person name="Azam M.S."/>
            <person name="Haque T."/>
            <person name="Lashkar M.Z.H."/>
            <person name="Akhand A.I."/>
            <person name="Morshed G."/>
            <person name="Roy S."/>
            <person name="Uddin K.S."/>
            <person name="Rabeya T."/>
            <person name="Hossain A.S."/>
            <person name="Chowdhury A."/>
            <person name="Snigdha A.R."/>
            <person name="Mortoza M.S."/>
            <person name="Matin S.A."/>
            <person name="Hoque S.M.E."/>
            <person name="Islam M.K."/>
            <person name="Roy D.K."/>
            <person name="Haider R."/>
            <person name="Moosa M.M."/>
            <person name="Elias S.M."/>
            <person name="Hasan A.M."/>
            <person name="Jahan S."/>
            <person name="Shafiuddin M."/>
            <person name="Mahmood N."/>
            <person name="Shommy N.S."/>
        </authorList>
    </citation>
    <scope>NUCLEOTIDE SEQUENCE [LARGE SCALE GENOMIC DNA]</scope>
    <source>
        <strain evidence="2">cv. O-4</strain>
    </source>
</reference>
<organism evidence="1 2">
    <name type="scientific">Corchorus olitorius</name>
    <dbReference type="NCBI Taxonomy" id="93759"/>
    <lineage>
        <taxon>Eukaryota</taxon>
        <taxon>Viridiplantae</taxon>
        <taxon>Streptophyta</taxon>
        <taxon>Embryophyta</taxon>
        <taxon>Tracheophyta</taxon>
        <taxon>Spermatophyta</taxon>
        <taxon>Magnoliopsida</taxon>
        <taxon>eudicotyledons</taxon>
        <taxon>Gunneridae</taxon>
        <taxon>Pentapetalae</taxon>
        <taxon>rosids</taxon>
        <taxon>malvids</taxon>
        <taxon>Malvales</taxon>
        <taxon>Malvaceae</taxon>
        <taxon>Grewioideae</taxon>
        <taxon>Apeibeae</taxon>
        <taxon>Corchorus</taxon>
    </lineage>
</organism>
<comment type="caution">
    <text evidence="1">The sequence shown here is derived from an EMBL/GenBank/DDBJ whole genome shotgun (WGS) entry which is preliminary data.</text>
</comment>
<sequence length="229" mass="25430">MLGAIELVEAQFRISYPSNTLAASPEFRQDPSLINIIHIVLKVVQDYTPCGKYGSTLIMLWLDLIGNVDVDSICLPALVQHLNSTDRYISFDIMGEVKRALVLTTSPISMASLYTAFTLNHDEGSTDSTLHKLIIALHKANEQAASPNMHVLRILIFNAGGVQNPAFLPVFSWLFNEHNPHMALVTETRLSGAQARHRRLSLDFPESSILDSIGYFGGDYHQRSAYSDT</sequence>
<evidence type="ECO:0000313" key="2">
    <source>
        <dbReference type="Proteomes" id="UP000187203"/>
    </source>
</evidence>
<dbReference type="Proteomes" id="UP000187203">
    <property type="component" value="Unassembled WGS sequence"/>
</dbReference>
<protein>
    <submittedName>
        <fullName evidence="1">Uncharacterized protein</fullName>
    </submittedName>
</protein>
<gene>
    <name evidence="1" type="ORF">COLO4_35708</name>
</gene>
<keyword evidence="2" id="KW-1185">Reference proteome</keyword>
<evidence type="ECO:0000313" key="1">
    <source>
        <dbReference type="EMBL" id="OMO56277.1"/>
    </source>
</evidence>
<proteinExistence type="predicted"/>
<accession>A0A1R3GDZ2</accession>